<dbReference type="KEGG" id="bgok:Pr1d_11580"/>
<dbReference type="NCBIfam" id="TIGR01353">
    <property type="entry name" value="dGTP_triPase"/>
    <property type="match status" value="1"/>
</dbReference>
<sequence length="367" mass="41001">MNREAALLAPYAMHSENSAGRAHPEQAHPYRSPFQRDRDRIVHSSAFRRLAHKTQVFTGELGDYHRSRLTHTLEVASIARTIGRVLRLNEDLIEALALMHDIGHPPFGHAGEKILDECCHDCGGFNHNQHAVRIVTLLENRYPEFAGLNLTEEVLSGQQVRAEKHAVQGADAPRSPGPLLEVQVVDAADSIAYDTHDADDALELGLLDFEDLLSVPLWQEAAEGVRVRYSNLEPEAFRRTVIHHLIETLVSDLVETTRVRLSQVTSLKDAVNYGPCLVAPSAEVAAKKSELESFLFEHVYRHPNVLAERAVAAESVRALFNRYSHDPDSLPDRFKARVSSDGASRSTCDYLASMTDRFALSSFREMQ</sequence>
<dbReference type="SMART" id="SM00471">
    <property type="entry name" value="HDc"/>
    <property type="match status" value="1"/>
</dbReference>
<dbReference type="InterPro" id="IPR023023">
    <property type="entry name" value="dNTPase_2"/>
</dbReference>
<dbReference type="CDD" id="cd00077">
    <property type="entry name" value="HDc"/>
    <property type="match status" value="1"/>
</dbReference>
<protein>
    <recommendedName>
        <fullName evidence="2">Deoxyguanosinetriphosphate triphosphohydrolase-like protein</fullName>
    </recommendedName>
</protein>
<dbReference type="PANTHER" id="PTHR11373:SF43">
    <property type="entry name" value="DEOXYGUANOSINETRIPHOSPHATE TRIPHOSPHOHYDROLASE-LIKE PROTEIN"/>
    <property type="match status" value="1"/>
</dbReference>
<dbReference type="InterPro" id="IPR050135">
    <property type="entry name" value="dGTPase-like"/>
</dbReference>
<gene>
    <name evidence="4" type="primary">dgt</name>
    <name evidence="4" type="ORF">Pr1d_11580</name>
</gene>
<dbReference type="Proteomes" id="UP000323917">
    <property type="component" value="Chromosome"/>
</dbReference>
<dbReference type="HAMAP" id="MF_01212">
    <property type="entry name" value="dGTPase_type2"/>
    <property type="match status" value="1"/>
</dbReference>
<feature type="domain" description="HD" evidence="3">
    <location>
        <begin position="68"/>
        <end position="194"/>
    </location>
</feature>
<dbReference type="SUPFAM" id="SSF109604">
    <property type="entry name" value="HD-domain/PDEase-like"/>
    <property type="match status" value="1"/>
</dbReference>
<keyword evidence="5" id="KW-1185">Reference proteome</keyword>
<dbReference type="EMBL" id="CP042913">
    <property type="protein sequence ID" value="QEG33888.1"/>
    <property type="molecule type" value="Genomic_DNA"/>
</dbReference>
<comment type="similarity">
    <text evidence="2">Belongs to the dGTPase family. Type 2 subfamily.</text>
</comment>
<dbReference type="RefSeq" id="WP_148072602.1">
    <property type="nucleotide sequence ID" value="NZ_CP042913.1"/>
</dbReference>
<evidence type="ECO:0000313" key="4">
    <source>
        <dbReference type="EMBL" id="QEG33888.1"/>
    </source>
</evidence>
<dbReference type="InterPro" id="IPR006261">
    <property type="entry name" value="dGTPase"/>
</dbReference>
<reference evidence="4 5" key="1">
    <citation type="submission" date="2019-08" db="EMBL/GenBank/DDBJ databases">
        <title>Deep-cultivation of Planctomycetes and their phenomic and genomic characterization uncovers novel biology.</title>
        <authorList>
            <person name="Wiegand S."/>
            <person name="Jogler M."/>
            <person name="Boedeker C."/>
            <person name="Pinto D."/>
            <person name="Vollmers J."/>
            <person name="Rivas-Marin E."/>
            <person name="Kohn T."/>
            <person name="Peeters S.H."/>
            <person name="Heuer A."/>
            <person name="Rast P."/>
            <person name="Oberbeckmann S."/>
            <person name="Bunk B."/>
            <person name="Jeske O."/>
            <person name="Meyerdierks A."/>
            <person name="Storesund J.E."/>
            <person name="Kallscheuer N."/>
            <person name="Luecker S."/>
            <person name="Lage O.M."/>
            <person name="Pohl T."/>
            <person name="Merkel B.J."/>
            <person name="Hornburger P."/>
            <person name="Mueller R.-W."/>
            <person name="Bruemmer F."/>
            <person name="Labrenz M."/>
            <person name="Spormann A.M."/>
            <person name="Op den Camp H."/>
            <person name="Overmann J."/>
            <person name="Amann R."/>
            <person name="Jetten M.S.M."/>
            <person name="Mascher T."/>
            <person name="Medema M.H."/>
            <person name="Devos D.P."/>
            <person name="Kaster A.-K."/>
            <person name="Ovreas L."/>
            <person name="Rohde M."/>
            <person name="Galperin M.Y."/>
            <person name="Jogler C."/>
        </authorList>
    </citation>
    <scope>NUCLEOTIDE SEQUENCE [LARGE SCALE GENOMIC DNA]</scope>
    <source>
        <strain evidence="4 5">Pr1d</strain>
    </source>
</reference>
<proteinExistence type="inferred from homology"/>
<dbReference type="InterPro" id="IPR026875">
    <property type="entry name" value="PHydrolase_assoc_dom"/>
</dbReference>
<organism evidence="4 5">
    <name type="scientific">Bythopirellula goksoeyrii</name>
    <dbReference type="NCBI Taxonomy" id="1400387"/>
    <lineage>
        <taxon>Bacteria</taxon>
        <taxon>Pseudomonadati</taxon>
        <taxon>Planctomycetota</taxon>
        <taxon>Planctomycetia</taxon>
        <taxon>Pirellulales</taxon>
        <taxon>Lacipirellulaceae</taxon>
        <taxon>Bythopirellula</taxon>
    </lineage>
</organism>
<dbReference type="FunFam" id="1.10.3210.10:FF:000024">
    <property type="entry name" value="Deoxyguanosinetriphosphate triphosphohydrolase-like protein"/>
    <property type="match status" value="1"/>
</dbReference>
<dbReference type="InterPro" id="IPR003607">
    <property type="entry name" value="HD/PDEase_dom"/>
</dbReference>
<dbReference type="OrthoDB" id="9803619at2"/>
<dbReference type="PROSITE" id="PS51831">
    <property type="entry name" value="HD"/>
    <property type="match status" value="1"/>
</dbReference>
<accession>A0A5B9Q4D7</accession>
<evidence type="ECO:0000313" key="5">
    <source>
        <dbReference type="Proteomes" id="UP000323917"/>
    </source>
</evidence>
<dbReference type="AlphaFoldDB" id="A0A5B9Q4D7"/>
<dbReference type="InterPro" id="IPR006674">
    <property type="entry name" value="HD_domain"/>
</dbReference>
<dbReference type="GO" id="GO:0006203">
    <property type="term" value="P:dGTP catabolic process"/>
    <property type="evidence" value="ECO:0007669"/>
    <property type="project" value="TreeGrafter"/>
</dbReference>
<evidence type="ECO:0000259" key="3">
    <source>
        <dbReference type="PROSITE" id="PS51831"/>
    </source>
</evidence>
<keyword evidence="1 2" id="KW-0378">Hydrolase</keyword>
<dbReference type="GO" id="GO:0008832">
    <property type="term" value="F:dGTPase activity"/>
    <property type="evidence" value="ECO:0007669"/>
    <property type="project" value="TreeGrafter"/>
</dbReference>
<dbReference type="Gene3D" id="1.10.3210.10">
    <property type="entry name" value="Hypothetical protein af1432"/>
    <property type="match status" value="1"/>
</dbReference>
<dbReference type="PANTHER" id="PTHR11373">
    <property type="entry name" value="DEOXYNUCLEOSIDE TRIPHOSPHATE TRIPHOSPHOHYDROLASE"/>
    <property type="match status" value="1"/>
</dbReference>
<evidence type="ECO:0000256" key="1">
    <source>
        <dbReference type="ARBA" id="ARBA00022801"/>
    </source>
</evidence>
<name>A0A5B9Q4D7_9BACT</name>
<dbReference type="Pfam" id="PF13286">
    <property type="entry name" value="HD_assoc"/>
    <property type="match status" value="1"/>
</dbReference>
<evidence type="ECO:0000256" key="2">
    <source>
        <dbReference type="HAMAP-Rule" id="MF_01212"/>
    </source>
</evidence>
<dbReference type="Pfam" id="PF01966">
    <property type="entry name" value="HD"/>
    <property type="match status" value="1"/>
</dbReference>